<dbReference type="Proteomes" id="UP001489719">
    <property type="component" value="Unassembled WGS sequence"/>
</dbReference>
<reference evidence="2" key="1">
    <citation type="journal article" date="2024" name="Front. Bioeng. Biotechnol.">
        <title>Genome-scale model development and genomic sequencing of the oleaginous clade Lipomyces.</title>
        <authorList>
            <person name="Czajka J.J."/>
            <person name="Han Y."/>
            <person name="Kim J."/>
            <person name="Mondo S.J."/>
            <person name="Hofstad B.A."/>
            <person name="Robles A."/>
            <person name="Haridas S."/>
            <person name="Riley R."/>
            <person name="LaButti K."/>
            <person name="Pangilinan J."/>
            <person name="Andreopoulos W."/>
            <person name="Lipzen A."/>
            <person name="Yan J."/>
            <person name="Wang M."/>
            <person name="Ng V."/>
            <person name="Grigoriev I.V."/>
            <person name="Spatafora J.W."/>
            <person name="Magnuson J.K."/>
            <person name="Baker S.E."/>
            <person name="Pomraning K.R."/>
        </authorList>
    </citation>
    <scope>NUCLEOTIDE SEQUENCE [LARGE SCALE GENOMIC DNA]</scope>
    <source>
        <strain evidence="2">CBS 10300</strain>
    </source>
</reference>
<proteinExistence type="predicted"/>
<comment type="caution">
    <text evidence="1">The sequence shown here is derived from an EMBL/GenBank/DDBJ whole genome shotgun (WGS) entry which is preliminary data.</text>
</comment>
<organism evidence="1 2">
    <name type="scientific">Lipomyces orientalis</name>
    <dbReference type="NCBI Taxonomy" id="1233043"/>
    <lineage>
        <taxon>Eukaryota</taxon>
        <taxon>Fungi</taxon>
        <taxon>Dikarya</taxon>
        <taxon>Ascomycota</taxon>
        <taxon>Saccharomycotina</taxon>
        <taxon>Lipomycetes</taxon>
        <taxon>Lipomycetales</taxon>
        <taxon>Lipomycetaceae</taxon>
        <taxon>Lipomyces</taxon>
    </lineage>
</organism>
<evidence type="ECO:0000313" key="1">
    <source>
        <dbReference type="EMBL" id="KAK9326178.1"/>
    </source>
</evidence>
<accession>A0ACC3TYS6</accession>
<dbReference type="EMBL" id="MU970035">
    <property type="protein sequence ID" value="KAK9326178.1"/>
    <property type="molecule type" value="Genomic_DNA"/>
</dbReference>
<protein>
    <submittedName>
        <fullName evidence="1">RTA1 like protein-domain-containing protein</fullName>
    </submittedName>
</protein>
<sequence length="323" mass="35440">MSSSDISVNGTYNEDHNVYGYTPLRGPNLAALIVFAIAWAGHTGLAVFYRQIWFGTCLFIAVGLETAGYIGRFLSSSDPTILDDFLVQIICLTLGPAFFMAGTYYLLAEIVVVWGVENSRFKPWTYSKIFVSLDLVSIVLQACGGGMAATALVKNKNVDTGTHIMVAGLAFQVLATTLFMGLCFDFYWTRRKRLALGSSSSYVPNLQEIDMPAASDMANVEGPEEYAHIRKSKKAKLFLLALGVSIIFVYVRSVYRVAELSVGWTGYLMTEEGYFLVLDSLMIAIAVWILLPFYPGFFLGNVQLSTEPTTAKSSSASGEDEKV</sequence>
<gene>
    <name evidence="1" type="ORF">V1517DRAFT_335116</name>
</gene>
<evidence type="ECO:0000313" key="2">
    <source>
        <dbReference type="Proteomes" id="UP001489719"/>
    </source>
</evidence>
<name>A0ACC3TYS6_9ASCO</name>
<keyword evidence="2" id="KW-1185">Reference proteome</keyword>